<dbReference type="GO" id="GO:0003904">
    <property type="term" value="F:deoxyribodipyrimidine photo-lyase activity"/>
    <property type="evidence" value="ECO:0007669"/>
    <property type="project" value="TreeGrafter"/>
</dbReference>
<feature type="binding site" evidence="3">
    <location>
        <position position="82"/>
    </location>
    <ligand>
        <name>FAD</name>
        <dbReference type="ChEBI" id="CHEBI:57692"/>
    </ligand>
</feature>
<dbReference type="Proteomes" id="UP000004836">
    <property type="component" value="Unassembled WGS sequence"/>
</dbReference>
<feature type="binding site" evidence="3">
    <location>
        <begin position="186"/>
        <end position="188"/>
    </location>
    <ligand>
        <name>FAD</name>
        <dbReference type="ChEBI" id="CHEBI:57692"/>
    </ligand>
</feature>
<dbReference type="Gene3D" id="1.25.40.80">
    <property type="match status" value="1"/>
</dbReference>
<dbReference type="Gene3D" id="1.10.579.10">
    <property type="entry name" value="DNA Cyclobutane Dipyrimidine Photolyase, subunit A, domain 3"/>
    <property type="match status" value="1"/>
</dbReference>
<dbReference type="EMBL" id="ALYF01000012">
    <property type="protein sequence ID" value="EJW20407.1"/>
    <property type="molecule type" value="Genomic_DNA"/>
</dbReference>
<feature type="binding site" evidence="3">
    <location>
        <begin position="85"/>
        <end position="92"/>
    </location>
    <ligand>
        <name>FAD</name>
        <dbReference type="ChEBI" id="CHEBI:57692"/>
    </ligand>
</feature>
<dbReference type="PANTHER" id="PTHR11455:SF9">
    <property type="entry name" value="CRYPTOCHROME CIRCADIAN CLOCK 5 ISOFORM X1"/>
    <property type="match status" value="1"/>
</dbReference>
<dbReference type="InterPro" id="IPR036134">
    <property type="entry name" value="Crypto/Photolyase_FAD-like_sf"/>
</dbReference>
<keyword evidence="6" id="KW-1185">Reference proteome</keyword>
<evidence type="ECO:0000313" key="5">
    <source>
        <dbReference type="EMBL" id="EJW20407.1"/>
    </source>
</evidence>
<dbReference type="AlphaFoldDB" id="J9DTQ7"/>
<dbReference type="InterPro" id="IPR002081">
    <property type="entry name" value="Cryptochrome/DNA_photolyase_1"/>
</dbReference>
<dbReference type="GO" id="GO:0003677">
    <property type="term" value="F:DNA binding"/>
    <property type="evidence" value="ECO:0007669"/>
    <property type="project" value="TreeGrafter"/>
</dbReference>
<keyword evidence="2 3" id="KW-0274">FAD</keyword>
<name>J9DTQ7_9PROT</name>
<evidence type="ECO:0000256" key="3">
    <source>
        <dbReference type="PIRSR" id="PIRSR602081-1"/>
    </source>
</evidence>
<feature type="binding site" evidence="3">
    <location>
        <position position="33"/>
    </location>
    <ligand>
        <name>FAD</name>
        <dbReference type="ChEBI" id="CHEBI:57692"/>
    </ligand>
</feature>
<keyword evidence="1 3" id="KW-0285">Flavoprotein</keyword>
<gene>
    <name evidence="5" type="ORF">IMCC14465_18320</name>
</gene>
<reference evidence="5 6" key="1">
    <citation type="journal article" date="2012" name="J. Bacteriol.">
        <title>Genome Sequence of Strain IMCC14465, Isolated from the East Sea, Belonging to the PS1 Clade of Alphaproteobacteria.</title>
        <authorList>
            <person name="Yang S.J."/>
            <person name="Kang I."/>
            <person name="Cho J.C."/>
        </authorList>
    </citation>
    <scope>NUCLEOTIDE SEQUENCE [LARGE SCALE GENOMIC DNA]</scope>
    <source>
        <strain evidence="5 6">IMCC14465</strain>
    </source>
</reference>
<evidence type="ECO:0000256" key="1">
    <source>
        <dbReference type="ARBA" id="ARBA00022630"/>
    </source>
</evidence>
<protein>
    <recommendedName>
        <fullName evidence="4">Cryptochrome/DNA photolyase FAD-binding domain-containing protein</fullName>
    </recommendedName>
</protein>
<organism evidence="5 6">
    <name type="scientific">alpha proteobacterium IMCC14465</name>
    <dbReference type="NCBI Taxonomy" id="1220535"/>
    <lineage>
        <taxon>Bacteria</taxon>
        <taxon>Pseudomonadati</taxon>
        <taxon>Pseudomonadota</taxon>
        <taxon>Alphaproteobacteria</taxon>
        <taxon>PS1 clade</taxon>
    </lineage>
</organism>
<sequence>MPLDNLNTQHFEPTRTAGEAALKAFTPQMGKRYTNGRNFDRGAGQHRDVSMLSPYVRRRLVLEQDLVTSAIQAHGLEDAEKFIQEVVWRSYFKGWLERRPVIWDLYKDGLTQDLEALSRDRRLRRCVEAAEAGQTGLDYFDSWAEELVETGYLHNHARMWFASIWIFTLELPWRLGADFFFRHLLDGDPASNTLGWRWVAGLHTRGKPYHAQAWNIAKFTNSRFDPCPSDLSEVVEGLENEEPEGLPDVSPVRTLKAPVLNRPTVLLITEEDCRPEDFDLSSLNLVGCATLAASHLRSPLTVAPIVEKFELGALSDTASRLNLDITELRAGVPSDLARWASCAGATQIVTPFIPTGPLRDWIVEATPALNEAGIEFVEWRRDWDDAIWRYATAGFFKVKKQIPDILQTTGVM</sequence>
<dbReference type="InterPro" id="IPR005101">
    <property type="entry name" value="Cryptochr/Photolyase_FAD-bd"/>
</dbReference>
<feature type="domain" description="Cryptochrome/DNA photolyase FAD-binding" evidence="4">
    <location>
        <begin position="82"/>
        <end position="220"/>
    </location>
</feature>
<evidence type="ECO:0000256" key="2">
    <source>
        <dbReference type="ARBA" id="ARBA00022827"/>
    </source>
</evidence>
<dbReference type="SUPFAM" id="SSF48173">
    <property type="entry name" value="Cryptochrome/photolyase FAD-binding domain"/>
    <property type="match status" value="1"/>
</dbReference>
<evidence type="ECO:0000313" key="6">
    <source>
        <dbReference type="Proteomes" id="UP000004836"/>
    </source>
</evidence>
<accession>J9DTQ7</accession>
<dbReference type="PATRIC" id="fig|1220535.3.peg.1822"/>
<dbReference type="eggNOG" id="COG0415">
    <property type="taxonomic scope" value="Bacteria"/>
</dbReference>
<dbReference type="STRING" id="1220535.IMCC14465_18320"/>
<evidence type="ECO:0000259" key="4">
    <source>
        <dbReference type="Pfam" id="PF03441"/>
    </source>
</evidence>
<dbReference type="GO" id="GO:0009416">
    <property type="term" value="P:response to light stimulus"/>
    <property type="evidence" value="ECO:0007669"/>
    <property type="project" value="TreeGrafter"/>
</dbReference>
<dbReference type="GO" id="GO:0071949">
    <property type="term" value="F:FAD binding"/>
    <property type="evidence" value="ECO:0007669"/>
    <property type="project" value="TreeGrafter"/>
</dbReference>
<comment type="caution">
    <text evidence="5">The sequence shown here is derived from an EMBL/GenBank/DDBJ whole genome shotgun (WGS) entry which is preliminary data.</text>
</comment>
<dbReference type="PANTHER" id="PTHR11455">
    <property type="entry name" value="CRYPTOCHROME"/>
    <property type="match status" value="1"/>
</dbReference>
<proteinExistence type="predicted"/>
<dbReference type="Pfam" id="PF03441">
    <property type="entry name" value="FAD_binding_7"/>
    <property type="match status" value="1"/>
</dbReference>
<comment type="cofactor">
    <cofactor evidence="3">
        <name>FAD</name>
        <dbReference type="ChEBI" id="CHEBI:57692"/>
    </cofactor>
    <text evidence="3">Binds 1 FAD per subunit.</text>
</comment>